<evidence type="ECO:0000313" key="2">
    <source>
        <dbReference type="EMBL" id="KAF2217507.1"/>
    </source>
</evidence>
<gene>
    <name evidence="2" type="ORF">CERZMDRAFT_92153</name>
</gene>
<dbReference type="Proteomes" id="UP000799539">
    <property type="component" value="Unassembled WGS sequence"/>
</dbReference>
<organism evidence="2 3">
    <name type="scientific">Cercospora zeae-maydis SCOH1-5</name>
    <dbReference type="NCBI Taxonomy" id="717836"/>
    <lineage>
        <taxon>Eukaryota</taxon>
        <taxon>Fungi</taxon>
        <taxon>Dikarya</taxon>
        <taxon>Ascomycota</taxon>
        <taxon>Pezizomycotina</taxon>
        <taxon>Dothideomycetes</taxon>
        <taxon>Dothideomycetidae</taxon>
        <taxon>Mycosphaerellales</taxon>
        <taxon>Mycosphaerellaceae</taxon>
        <taxon>Cercospora</taxon>
    </lineage>
</organism>
<feature type="transmembrane region" description="Helical" evidence="1">
    <location>
        <begin position="22"/>
        <end position="40"/>
    </location>
</feature>
<proteinExistence type="predicted"/>
<keyword evidence="1" id="KW-0812">Transmembrane</keyword>
<keyword evidence="3" id="KW-1185">Reference proteome</keyword>
<evidence type="ECO:0000313" key="3">
    <source>
        <dbReference type="Proteomes" id="UP000799539"/>
    </source>
</evidence>
<keyword evidence="1" id="KW-0472">Membrane</keyword>
<protein>
    <submittedName>
        <fullName evidence="2">Uncharacterized protein</fullName>
    </submittedName>
</protein>
<dbReference type="EMBL" id="ML992662">
    <property type="protein sequence ID" value="KAF2217507.1"/>
    <property type="molecule type" value="Genomic_DNA"/>
</dbReference>
<accession>A0A6A6FVP4</accession>
<keyword evidence="1" id="KW-1133">Transmembrane helix</keyword>
<name>A0A6A6FVP4_9PEZI</name>
<sequence>MQDAWTASYNALKNVDSSPQPLLHLSGFSIFIILALTPCCNRTRNGARKTCPSIASARRKAESKIPNATGTWKANITTRERITSEVSSSHGLRRCSHCIRRIMTNARWNRIDEISATLPKEDKTLLSEFKTYGSGIELMVAANVHWAIAVIDAFGSPKHQVRKTGIGNVLICPPYLNKKIVPRRAG</sequence>
<evidence type="ECO:0000256" key="1">
    <source>
        <dbReference type="SAM" id="Phobius"/>
    </source>
</evidence>
<dbReference type="AlphaFoldDB" id="A0A6A6FVP4"/>
<reference evidence="2" key="1">
    <citation type="journal article" date="2020" name="Stud. Mycol.">
        <title>101 Dothideomycetes genomes: a test case for predicting lifestyles and emergence of pathogens.</title>
        <authorList>
            <person name="Haridas S."/>
            <person name="Albert R."/>
            <person name="Binder M."/>
            <person name="Bloem J."/>
            <person name="Labutti K."/>
            <person name="Salamov A."/>
            <person name="Andreopoulos B."/>
            <person name="Baker S."/>
            <person name="Barry K."/>
            <person name="Bills G."/>
            <person name="Bluhm B."/>
            <person name="Cannon C."/>
            <person name="Castanera R."/>
            <person name="Culley D."/>
            <person name="Daum C."/>
            <person name="Ezra D."/>
            <person name="Gonzalez J."/>
            <person name="Henrissat B."/>
            <person name="Kuo A."/>
            <person name="Liang C."/>
            <person name="Lipzen A."/>
            <person name="Lutzoni F."/>
            <person name="Magnuson J."/>
            <person name="Mondo S."/>
            <person name="Nolan M."/>
            <person name="Ohm R."/>
            <person name="Pangilinan J."/>
            <person name="Park H.-J."/>
            <person name="Ramirez L."/>
            <person name="Alfaro M."/>
            <person name="Sun H."/>
            <person name="Tritt A."/>
            <person name="Yoshinaga Y."/>
            <person name="Zwiers L.-H."/>
            <person name="Turgeon B."/>
            <person name="Goodwin S."/>
            <person name="Spatafora J."/>
            <person name="Crous P."/>
            <person name="Grigoriev I."/>
        </authorList>
    </citation>
    <scope>NUCLEOTIDE SEQUENCE</scope>
    <source>
        <strain evidence="2">SCOH1-5</strain>
    </source>
</reference>